<comment type="caution">
    <text evidence="1">The sequence shown here is derived from an EMBL/GenBank/DDBJ whole genome shotgun (WGS) entry which is preliminary data.</text>
</comment>
<proteinExistence type="predicted"/>
<accession>A0ABT6JPP1</accession>
<organism evidence="1 2">
    <name type="scientific">Luteimonas kalidii</name>
    <dbReference type="NCBI Taxonomy" id="3042025"/>
    <lineage>
        <taxon>Bacteria</taxon>
        <taxon>Pseudomonadati</taxon>
        <taxon>Pseudomonadota</taxon>
        <taxon>Gammaproteobacteria</taxon>
        <taxon>Lysobacterales</taxon>
        <taxon>Lysobacteraceae</taxon>
        <taxon>Luteimonas</taxon>
    </lineage>
</organism>
<name>A0ABT6JPP1_9GAMM</name>
<reference evidence="1 2" key="1">
    <citation type="submission" date="2023-04" db="EMBL/GenBank/DDBJ databases">
        <title>Luteimonas sp. M1R5S59.</title>
        <authorList>
            <person name="Sun J.-Q."/>
        </authorList>
    </citation>
    <scope>NUCLEOTIDE SEQUENCE [LARGE SCALE GENOMIC DNA]</scope>
    <source>
        <strain evidence="1 2">M1R5S59</strain>
    </source>
</reference>
<keyword evidence="2" id="KW-1185">Reference proteome</keyword>
<protein>
    <recommendedName>
        <fullName evidence="3">DUF1794 domain-containing protein</fullName>
    </recommendedName>
</protein>
<evidence type="ECO:0008006" key="3">
    <source>
        <dbReference type="Google" id="ProtNLM"/>
    </source>
</evidence>
<dbReference type="RefSeq" id="WP_280576831.1">
    <property type="nucleotide sequence ID" value="NZ_JARXRO010000009.1"/>
</dbReference>
<dbReference type="EMBL" id="JARXRO010000009">
    <property type="protein sequence ID" value="MDH5832645.1"/>
    <property type="molecule type" value="Genomic_DNA"/>
</dbReference>
<dbReference type="Proteomes" id="UP001156873">
    <property type="component" value="Unassembled WGS sequence"/>
</dbReference>
<evidence type="ECO:0000313" key="1">
    <source>
        <dbReference type="EMBL" id="MDH5832645.1"/>
    </source>
</evidence>
<evidence type="ECO:0000313" key="2">
    <source>
        <dbReference type="Proteomes" id="UP001156873"/>
    </source>
</evidence>
<sequence>MFDLDRFNRLAFLEGRWIGAGPDGAPFHEEYAFTAPGTLTCTRHAGAAFADPVDASTVTLVDGEVLSQWNGFRWRASALDDGHARFEPVDAPSAFSWTRLADGRIEVVQRWTDDAGAPQSMTMHLRRA</sequence>
<gene>
    <name evidence="1" type="ORF">QFW81_01680</name>
</gene>